<dbReference type="InterPro" id="IPR001780">
    <property type="entry name" value="Ribosomal_eL33"/>
</dbReference>
<accession>A0A5J4YVY4</accession>
<dbReference type="GO" id="GO:0005840">
    <property type="term" value="C:ribosome"/>
    <property type="evidence" value="ECO:0007669"/>
    <property type="project" value="UniProtKB-KW"/>
</dbReference>
<name>A0A5J4YVY4_PORPP</name>
<keyword evidence="2 4" id="KW-0689">Ribosomal protein</keyword>
<dbReference type="EMBL" id="VRMN01000004">
    <property type="protein sequence ID" value="KAA8495080.1"/>
    <property type="molecule type" value="Genomic_DNA"/>
</dbReference>
<evidence type="ECO:0000313" key="5">
    <source>
        <dbReference type="Proteomes" id="UP000324585"/>
    </source>
</evidence>
<dbReference type="GO" id="GO:0006412">
    <property type="term" value="P:translation"/>
    <property type="evidence" value="ECO:0007669"/>
    <property type="project" value="InterPro"/>
</dbReference>
<proteinExistence type="inferred from homology"/>
<dbReference type="Proteomes" id="UP000324585">
    <property type="component" value="Unassembled WGS sequence"/>
</dbReference>
<evidence type="ECO:0000256" key="3">
    <source>
        <dbReference type="ARBA" id="ARBA00023274"/>
    </source>
</evidence>
<protein>
    <submittedName>
        <fullName evidence="4">60S ribosomal protein L35a</fullName>
    </submittedName>
</protein>
<reference evidence="5" key="1">
    <citation type="journal article" date="2019" name="Nat. Commun.">
        <title>Expansion of phycobilisome linker gene families in mesophilic red algae.</title>
        <authorList>
            <person name="Lee J."/>
            <person name="Kim D."/>
            <person name="Bhattacharya D."/>
            <person name="Yoon H.S."/>
        </authorList>
    </citation>
    <scope>NUCLEOTIDE SEQUENCE [LARGE SCALE GENOMIC DNA]</scope>
    <source>
        <strain evidence="5">CCMP 1328</strain>
    </source>
</reference>
<dbReference type="InterPro" id="IPR038661">
    <property type="entry name" value="Ribosomal_eL33_sf"/>
</dbReference>
<comment type="caution">
    <text evidence="4">The sequence shown here is derived from an EMBL/GenBank/DDBJ whole genome shotgun (WGS) entry which is preliminary data.</text>
</comment>
<dbReference type="SUPFAM" id="SSF50447">
    <property type="entry name" value="Translation proteins"/>
    <property type="match status" value="1"/>
</dbReference>
<dbReference type="OMA" id="YRTNKHH"/>
<dbReference type="Pfam" id="PF01247">
    <property type="entry name" value="Ribosomal_L35Ae"/>
    <property type="match status" value="1"/>
</dbReference>
<dbReference type="PANTHER" id="PTHR10902">
    <property type="entry name" value="60S RIBOSOMAL PROTEIN L35A"/>
    <property type="match status" value="1"/>
</dbReference>
<dbReference type="Gene3D" id="2.40.10.190">
    <property type="entry name" value="translation elongation factor selb, chain A, domain 4"/>
    <property type="match status" value="1"/>
</dbReference>
<dbReference type="FunFam" id="2.40.10.190:FF:000001">
    <property type="entry name" value="60S ribosomal protein L35a"/>
    <property type="match status" value="1"/>
</dbReference>
<organism evidence="4 5">
    <name type="scientific">Porphyridium purpureum</name>
    <name type="common">Red alga</name>
    <name type="synonym">Porphyridium cruentum</name>
    <dbReference type="NCBI Taxonomy" id="35688"/>
    <lineage>
        <taxon>Eukaryota</taxon>
        <taxon>Rhodophyta</taxon>
        <taxon>Bangiophyceae</taxon>
        <taxon>Porphyridiales</taxon>
        <taxon>Porphyridiaceae</taxon>
        <taxon>Porphyridium</taxon>
    </lineage>
</organism>
<dbReference type="GO" id="GO:0003735">
    <property type="term" value="F:structural constituent of ribosome"/>
    <property type="evidence" value="ECO:0007669"/>
    <property type="project" value="InterPro"/>
</dbReference>
<dbReference type="GO" id="GO:1990904">
    <property type="term" value="C:ribonucleoprotein complex"/>
    <property type="evidence" value="ECO:0007669"/>
    <property type="project" value="UniProtKB-KW"/>
</dbReference>
<dbReference type="AlphaFoldDB" id="A0A5J4YVY4"/>
<keyword evidence="3" id="KW-0687">Ribonucleoprotein</keyword>
<dbReference type="OrthoDB" id="888at2759"/>
<dbReference type="InterPro" id="IPR009000">
    <property type="entry name" value="Transl_B-barrel_sf"/>
</dbReference>
<gene>
    <name evidence="4" type="ORF">FVE85_3321</name>
</gene>
<comment type="similarity">
    <text evidence="1">Belongs to the eukaryotic ribosomal protein eL33 family.</text>
</comment>
<dbReference type="HAMAP" id="MF_00573">
    <property type="entry name" value="Ribosomal_eL33"/>
    <property type="match status" value="1"/>
</dbReference>
<keyword evidence="5" id="KW-1185">Reference proteome</keyword>
<sequence length="113" mass="12595">MGKQPVRLYSKGVVQGYKRGIRNQHPAQTRLSIQGVCTRDDVQWYLGKRVAYIYKASALKKGTRGKETKIRVIWGKVIAPHGNSGHVRAKFAKNLPPTAIGGPVRVMLYPSHT</sequence>
<evidence type="ECO:0000256" key="2">
    <source>
        <dbReference type="ARBA" id="ARBA00022980"/>
    </source>
</evidence>
<evidence type="ECO:0000313" key="4">
    <source>
        <dbReference type="EMBL" id="KAA8495080.1"/>
    </source>
</evidence>
<evidence type="ECO:0000256" key="1">
    <source>
        <dbReference type="ARBA" id="ARBA00009269"/>
    </source>
</evidence>